<keyword evidence="6" id="KW-0012">Acyltransferase</keyword>
<dbReference type="GO" id="GO:0008610">
    <property type="term" value="P:lipid biosynthetic process"/>
    <property type="evidence" value="ECO:0007669"/>
    <property type="project" value="UniProtKB-ARBA"/>
</dbReference>
<dbReference type="GO" id="GO:0016746">
    <property type="term" value="F:acyltransferase activity"/>
    <property type="evidence" value="ECO:0007669"/>
    <property type="project" value="UniProtKB-KW"/>
</dbReference>
<proteinExistence type="predicted"/>
<evidence type="ECO:0000313" key="7">
    <source>
        <dbReference type="EMBL" id="CAB4901059.1"/>
    </source>
</evidence>
<keyword evidence="2" id="KW-1003">Cell membrane</keyword>
<dbReference type="NCBIfam" id="NF005919">
    <property type="entry name" value="PRK07920.1"/>
    <property type="match status" value="1"/>
</dbReference>
<protein>
    <submittedName>
        <fullName evidence="7">Unannotated protein</fullName>
    </submittedName>
</protein>
<dbReference type="EMBL" id="CAFBME010000105">
    <property type="protein sequence ID" value="CAB4901059.1"/>
    <property type="molecule type" value="Genomic_DNA"/>
</dbReference>
<dbReference type="GO" id="GO:1901137">
    <property type="term" value="P:carbohydrate derivative biosynthetic process"/>
    <property type="evidence" value="ECO:0007669"/>
    <property type="project" value="UniProtKB-ARBA"/>
</dbReference>
<keyword evidence="5" id="KW-0472">Membrane</keyword>
<reference evidence="7" key="1">
    <citation type="submission" date="2020-05" db="EMBL/GenBank/DDBJ databases">
        <authorList>
            <person name="Chiriac C."/>
            <person name="Salcher M."/>
            <person name="Ghai R."/>
            <person name="Kavagutti S V."/>
        </authorList>
    </citation>
    <scope>NUCLEOTIDE SEQUENCE</scope>
</reference>
<gene>
    <name evidence="7" type="ORF">UFOPK3555_00898</name>
</gene>
<evidence type="ECO:0000256" key="6">
    <source>
        <dbReference type="ARBA" id="ARBA00023315"/>
    </source>
</evidence>
<dbReference type="AlphaFoldDB" id="A0A6J7GCG5"/>
<dbReference type="Pfam" id="PF03279">
    <property type="entry name" value="Lip_A_acyltrans"/>
    <property type="match status" value="1"/>
</dbReference>
<evidence type="ECO:0000256" key="3">
    <source>
        <dbReference type="ARBA" id="ARBA00022519"/>
    </source>
</evidence>
<name>A0A6J7GCG5_9ZZZZ</name>
<evidence type="ECO:0000256" key="2">
    <source>
        <dbReference type="ARBA" id="ARBA00022475"/>
    </source>
</evidence>
<organism evidence="7">
    <name type="scientific">freshwater metagenome</name>
    <dbReference type="NCBI Taxonomy" id="449393"/>
    <lineage>
        <taxon>unclassified sequences</taxon>
        <taxon>metagenomes</taxon>
        <taxon>ecological metagenomes</taxon>
    </lineage>
</organism>
<sequence length="294" mass="33003">MKHFAYLGYSLGWKLVRLLPETSAYRIAYFAADYLTKKNGKGVQRLRKNYARIRPELSVAQLEELVQLGMRSYLRYWIDTFRFPTWSRERTISSVTVTGEELLRDPLANGTGVIVSLPHAGNWDHAGAYFCFTGAPLVTVAEHLEPEKLFQKFLEYRHSIGMEVLDLNSRAIAVLAQRARAGKLIALVADRDLSSSGVPVNFFGYPSRMPAGPALLAVQTGAHLITAFVSYTQSGIHIDFKGPISVPPLGTATEKVALMTQQAADNFASGLREHTQDWHMLQRIWVDEDFKERS</sequence>
<evidence type="ECO:0000256" key="1">
    <source>
        <dbReference type="ARBA" id="ARBA00004533"/>
    </source>
</evidence>
<dbReference type="GO" id="GO:0005886">
    <property type="term" value="C:plasma membrane"/>
    <property type="evidence" value="ECO:0007669"/>
    <property type="project" value="UniProtKB-SubCell"/>
</dbReference>
<keyword evidence="4" id="KW-0808">Transferase</keyword>
<dbReference type="InterPro" id="IPR004960">
    <property type="entry name" value="LipA_acyltrans"/>
</dbReference>
<dbReference type="PANTHER" id="PTHR30606:SF10">
    <property type="entry name" value="PHOSPHATIDYLINOSITOL MANNOSIDE ACYLTRANSFERASE"/>
    <property type="match status" value="1"/>
</dbReference>
<evidence type="ECO:0000256" key="4">
    <source>
        <dbReference type="ARBA" id="ARBA00022679"/>
    </source>
</evidence>
<dbReference type="PANTHER" id="PTHR30606">
    <property type="entry name" value="LIPID A BIOSYNTHESIS LAUROYL ACYLTRANSFERASE"/>
    <property type="match status" value="1"/>
</dbReference>
<comment type="subcellular location">
    <subcellularLocation>
        <location evidence="1">Cell inner membrane</location>
    </subcellularLocation>
</comment>
<accession>A0A6J7GCG5</accession>
<dbReference type="CDD" id="cd07984">
    <property type="entry name" value="LPLAT_LABLAT-like"/>
    <property type="match status" value="1"/>
</dbReference>
<evidence type="ECO:0000256" key="5">
    <source>
        <dbReference type="ARBA" id="ARBA00023136"/>
    </source>
</evidence>
<keyword evidence="3" id="KW-0997">Cell inner membrane</keyword>